<evidence type="ECO:0000256" key="1">
    <source>
        <dbReference type="ARBA" id="ARBA00008898"/>
    </source>
</evidence>
<gene>
    <name evidence="4" type="ORF">SAMN04489716_9469</name>
</gene>
<dbReference type="EMBL" id="LT629758">
    <property type="protein sequence ID" value="SDT81038.1"/>
    <property type="molecule type" value="Genomic_DNA"/>
</dbReference>
<dbReference type="InterPro" id="IPR012349">
    <property type="entry name" value="Split_barrel_FMN-bd"/>
</dbReference>
<evidence type="ECO:0000259" key="3">
    <source>
        <dbReference type="SMART" id="SM00903"/>
    </source>
</evidence>
<feature type="domain" description="Flavin reductase like" evidence="3">
    <location>
        <begin position="14"/>
        <end position="157"/>
    </location>
</feature>
<dbReference type="AlphaFoldDB" id="A0A1H2DE55"/>
<dbReference type="InterPro" id="IPR050268">
    <property type="entry name" value="NADH-dep_flavin_reductase"/>
</dbReference>
<dbReference type="Proteomes" id="UP000198688">
    <property type="component" value="Chromosome I"/>
</dbReference>
<reference evidence="4 5" key="1">
    <citation type="submission" date="2016-10" db="EMBL/GenBank/DDBJ databases">
        <authorList>
            <person name="de Groot N.N."/>
        </authorList>
    </citation>
    <scope>NUCLEOTIDE SEQUENCE [LARGE SCALE GENOMIC DNA]</scope>
    <source>
        <strain evidence="4 5">DSM 43941</strain>
    </source>
</reference>
<proteinExistence type="inferred from homology"/>
<keyword evidence="2" id="KW-0560">Oxidoreductase</keyword>
<dbReference type="STRING" id="113562.SAMN04489716_9469"/>
<evidence type="ECO:0000256" key="2">
    <source>
        <dbReference type="ARBA" id="ARBA00023002"/>
    </source>
</evidence>
<keyword evidence="5" id="KW-1185">Reference proteome</keyword>
<dbReference type="SUPFAM" id="SSF50475">
    <property type="entry name" value="FMN-binding split barrel"/>
    <property type="match status" value="1"/>
</dbReference>
<accession>A0A1H2DE55</accession>
<dbReference type="Pfam" id="PF01613">
    <property type="entry name" value="Flavin_Reduct"/>
    <property type="match status" value="1"/>
</dbReference>
<organism evidence="4 5">
    <name type="scientific">Actinoplanes derwentensis</name>
    <dbReference type="NCBI Taxonomy" id="113562"/>
    <lineage>
        <taxon>Bacteria</taxon>
        <taxon>Bacillati</taxon>
        <taxon>Actinomycetota</taxon>
        <taxon>Actinomycetes</taxon>
        <taxon>Micromonosporales</taxon>
        <taxon>Micromonosporaceae</taxon>
        <taxon>Actinoplanes</taxon>
    </lineage>
</organism>
<dbReference type="GO" id="GO:0010181">
    <property type="term" value="F:FMN binding"/>
    <property type="evidence" value="ECO:0007669"/>
    <property type="project" value="InterPro"/>
</dbReference>
<dbReference type="OrthoDB" id="9792858at2"/>
<name>A0A1H2DE55_9ACTN</name>
<dbReference type="PANTHER" id="PTHR30466:SF11">
    <property type="entry name" value="FLAVIN-DEPENDENT MONOOXYGENASE, REDUCTASE SUBUNIT HSAB"/>
    <property type="match status" value="1"/>
</dbReference>
<evidence type="ECO:0000313" key="4">
    <source>
        <dbReference type="EMBL" id="SDT81038.1"/>
    </source>
</evidence>
<dbReference type="RefSeq" id="WP_092556109.1">
    <property type="nucleotide sequence ID" value="NZ_BOMJ01000018.1"/>
</dbReference>
<dbReference type="PANTHER" id="PTHR30466">
    <property type="entry name" value="FLAVIN REDUCTASE"/>
    <property type="match status" value="1"/>
</dbReference>
<dbReference type="InterPro" id="IPR002563">
    <property type="entry name" value="Flavin_Rdtase-like_dom"/>
</dbReference>
<sequence>MSDQSRAREFRRVLGGFASGVTVVTAVVDGVPVGLTCQSFFSLSLDPPLIAFSPSRTSQSYPLIRRAGAFCVNILEAGQEQLCRQFARSGTDKWQGVGWRPGVTGSPVLDGVLASIDCELERDLETGDHYLTIGRVVDLESTPGRQPLLFFNGAFERLQAA</sequence>
<dbReference type="GO" id="GO:0042602">
    <property type="term" value="F:riboflavin reductase (NADPH) activity"/>
    <property type="evidence" value="ECO:0007669"/>
    <property type="project" value="TreeGrafter"/>
</dbReference>
<evidence type="ECO:0000313" key="5">
    <source>
        <dbReference type="Proteomes" id="UP000198688"/>
    </source>
</evidence>
<comment type="similarity">
    <text evidence="1">Belongs to the non-flavoprotein flavin reductase family.</text>
</comment>
<dbReference type="SMART" id="SM00903">
    <property type="entry name" value="Flavin_Reduct"/>
    <property type="match status" value="1"/>
</dbReference>
<dbReference type="Gene3D" id="2.30.110.10">
    <property type="entry name" value="Electron Transport, Fmn-binding Protein, Chain A"/>
    <property type="match status" value="1"/>
</dbReference>
<protein>
    <submittedName>
        <fullName evidence="4">NADH-FMN oxidoreductase RutF, flavin reductase (DIM6/NTAB) family</fullName>
    </submittedName>
</protein>